<keyword evidence="5" id="KW-0493">Microtubule</keyword>
<reference evidence="13" key="2">
    <citation type="submission" date="2017-10" db="EMBL/GenBank/DDBJ databases">
        <title>Ladona fulva Genome sequencing and assembly.</title>
        <authorList>
            <person name="Murali S."/>
            <person name="Richards S."/>
            <person name="Bandaranaike D."/>
            <person name="Bellair M."/>
            <person name="Blankenburg K."/>
            <person name="Chao H."/>
            <person name="Dinh H."/>
            <person name="Doddapaneni H."/>
            <person name="Dugan-Rocha S."/>
            <person name="Elkadiri S."/>
            <person name="Gnanaolivu R."/>
            <person name="Hernandez B."/>
            <person name="Skinner E."/>
            <person name="Javaid M."/>
            <person name="Lee S."/>
            <person name="Li M."/>
            <person name="Ming W."/>
            <person name="Munidasa M."/>
            <person name="Muniz J."/>
            <person name="Nguyen L."/>
            <person name="Hughes D."/>
            <person name="Osuji N."/>
            <person name="Pu L.-L."/>
            <person name="Puazo M."/>
            <person name="Qu C."/>
            <person name="Quiroz J."/>
            <person name="Raj R."/>
            <person name="Weissenberger G."/>
            <person name="Xin Y."/>
            <person name="Zou X."/>
            <person name="Han Y."/>
            <person name="Worley K."/>
            <person name="Muzny D."/>
            <person name="Gibbs R."/>
        </authorList>
    </citation>
    <scope>NUCLEOTIDE SEQUENCE</scope>
    <source>
        <strain evidence="13">Sampled in the wild</strain>
    </source>
</reference>
<evidence type="ECO:0000313" key="13">
    <source>
        <dbReference type="EMBL" id="KAG8236580.1"/>
    </source>
</evidence>
<dbReference type="GO" id="GO:0003341">
    <property type="term" value="P:cilium movement"/>
    <property type="evidence" value="ECO:0007669"/>
    <property type="project" value="TreeGrafter"/>
</dbReference>
<proteinExistence type="inferred from homology"/>
<dbReference type="GO" id="GO:0036158">
    <property type="term" value="P:outer dynein arm assembly"/>
    <property type="evidence" value="ECO:0007669"/>
    <property type="project" value="TreeGrafter"/>
</dbReference>
<evidence type="ECO:0000256" key="7">
    <source>
        <dbReference type="ARBA" id="ARBA00023017"/>
    </source>
</evidence>
<keyword evidence="9" id="KW-0505">Motor protein</keyword>
<dbReference type="InterPro" id="IPR001680">
    <property type="entry name" value="WD40_rpt"/>
</dbReference>
<dbReference type="SUPFAM" id="SSF50978">
    <property type="entry name" value="WD40 repeat-like"/>
    <property type="match status" value="1"/>
</dbReference>
<sequence length="413" mass="46407">MEINYIYTKKRSEFGKQCFFADTTHFIYQDIPSNPSLNVNYIPQNPADRGAQCADVQAEHEYESRGMNHTEGGWPKDINLAEVEQTMRYRKKVEKDDMYIHTILQVSHTMEHCILQNNAVEIYEEYFSGPKTSAVESGTSTFVEKSSSRTVNVFRDHSVSHSGRAYPAAHLSWSPNGGSRLAVAQCSLEFQKNGISRVGVPPIVNSYIWEIENPNKPELVLTPPSPLACLEYNPKDPHCLVSGSRNGRVAFWDTRRGSLPVDQSALEVSHRDPASCVNWIASKSGNEFFSASTDGQVKWWDTRRLSEPLETLILDPGVKSATGVVTEQQCLSRALGASSLEYEPTIPTRIVINCNRKGKTPTEKLVSQYQAHIGPVYSLQRNPSFLKNFLTVGDWTARIWSEDIRESAIIWTG</sequence>
<gene>
    <name evidence="13" type="ORF">J437_LFUL015766</name>
</gene>
<dbReference type="GO" id="GO:0045504">
    <property type="term" value="F:dynein heavy chain binding"/>
    <property type="evidence" value="ECO:0007669"/>
    <property type="project" value="TreeGrafter"/>
</dbReference>
<dbReference type="PANTHER" id="PTHR12442">
    <property type="entry name" value="DYNEIN INTERMEDIATE CHAIN"/>
    <property type="match status" value="1"/>
</dbReference>
<evidence type="ECO:0008006" key="15">
    <source>
        <dbReference type="Google" id="ProtNLM"/>
    </source>
</evidence>
<evidence type="ECO:0000256" key="9">
    <source>
        <dbReference type="ARBA" id="ARBA00023175"/>
    </source>
</evidence>
<dbReference type="InterPro" id="IPR015943">
    <property type="entry name" value="WD40/YVTN_repeat-like_dom_sf"/>
</dbReference>
<dbReference type="Gene3D" id="2.130.10.10">
    <property type="entry name" value="YVTN repeat-like/Quinoprotein amine dehydrogenase"/>
    <property type="match status" value="1"/>
</dbReference>
<dbReference type="OrthoDB" id="366230at2759"/>
<accession>A0A8K0KMX6</accession>
<dbReference type="AlphaFoldDB" id="A0A8K0KMX6"/>
<name>A0A8K0KMX6_LADFU</name>
<comment type="similarity">
    <text evidence="2">Belongs to the dynein intermediate chain family.</text>
</comment>
<keyword evidence="11" id="KW-0966">Cell projection</keyword>
<evidence type="ECO:0000256" key="3">
    <source>
        <dbReference type="ARBA" id="ARBA00022490"/>
    </source>
</evidence>
<evidence type="ECO:0000256" key="8">
    <source>
        <dbReference type="ARBA" id="ARBA00023069"/>
    </source>
</evidence>
<evidence type="ECO:0000256" key="6">
    <source>
        <dbReference type="ARBA" id="ARBA00022737"/>
    </source>
</evidence>
<evidence type="ECO:0000256" key="1">
    <source>
        <dbReference type="ARBA" id="ARBA00004430"/>
    </source>
</evidence>
<organism evidence="13 14">
    <name type="scientific">Ladona fulva</name>
    <name type="common">Scarce chaser dragonfly</name>
    <name type="synonym">Libellula fulva</name>
    <dbReference type="NCBI Taxonomy" id="123851"/>
    <lineage>
        <taxon>Eukaryota</taxon>
        <taxon>Metazoa</taxon>
        <taxon>Ecdysozoa</taxon>
        <taxon>Arthropoda</taxon>
        <taxon>Hexapoda</taxon>
        <taxon>Insecta</taxon>
        <taxon>Pterygota</taxon>
        <taxon>Palaeoptera</taxon>
        <taxon>Odonata</taxon>
        <taxon>Epiprocta</taxon>
        <taxon>Anisoptera</taxon>
        <taxon>Libelluloidea</taxon>
        <taxon>Libellulidae</taxon>
        <taxon>Ladona</taxon>
    </lineage>
</organism>
<reference evidence="13" key="1">
    <citation type="submission" date="2013-04" db="EMBL/GenBank/DDBJ databases">
        <authorList>
            <person name="Qu J."/>
            <person name="Murali S.C."/>
            <person name="Bandaranaike D."/>
            <person name="Bellair M."/>
            <person name="Blankenburg K."/>
            <person name="Chao H."/>
            <person name="Dinh H."/>
            <person name="Doddapaneni H."/>
            <person name="Downs B."/>
            <person name="Dugan-Rocha S."/>
            <person name="Elkadiri S."/>
            <person name="Gnanaolivu R.D."/>
            <person name="Hernandez B."/>
            <person name="Javaid M."/>
            <person name="Jayaseelan J.C."/>
            <person name="Lee S."/>
            <person name="Li M."/>
            <person name="Ming W."/>
            <person name="Munidasa M."/>
            <person name="Muniz J."/>
            <person name="Nguyen L."/>
            <person name="Ongeri F."/>
            <person name="Osuji N."/>
            <person name="Pu L.-L."/>
            <person name="Puazo M."/>
            <person name="Qu C."/>
            <person name="Quiroz J."/>
            <person name="Raj R."/>
            <person name="Weissenberger G."/>
            <person name="Xin Y."/>
            <person name="Zou X."/>
            <person name="Han Y."/>
            <person name="Richards S."/>
            <person name="Worley K."/>
            <person name="Muzny D."/>
            <person name="Gibbs R."/>
        </authorList>
    </citation>
    <scope>NUCLEOTIDE SEQUENCE</scope>
    <source>
        <strain evidence="13">Sampled in the wild</strain>
    </source>
</reference>
<dbReference type="PANTHER" id="PTHR12442:SF7">
    <property type="entry name" value="DYNEIN AXONEMAL INTERMEDIATE CHAIN 2"/>
    <property type="match status" value="1"/>
</dbReference>
<keyword evidence="4 12" id="KW-0853">WD repeat</keyword>
<keyword evidence="3" id="KW-0963">Cytoplasm</keyword>
<keyword evidence="10" id="KW-0206">Cytoskeleton</keyword>
<dbReference type="GO" id="GO:0005874">
    <property type="term" value="C:microtubule"/>
    <property type="evidence" value="ECO:0007669"/>
    <property type="project" value="UniProtKB-KW"/>
</dbReference>
<comment type="caution">
    <text evidence="13">The sequence shown here is derived from an EMBL/GenBank/DDBJ whole genome shotgun (WGS) entry which is preliminary data.</text>
</comment>
<feature type="repeat" description="WD" evidence="12">
    <location>
        <begin position="267"/>
        <end position="303"/>
    </location>
</feature>
<evidence type="ECO:0000313" key="14">
    <source>
        <dbReference type="Proteomes" id="UP000792457"/>
    </source>
</evidence>
<dbReference type="GO" id="GO:0045503">
    <property type="term" value="F:dynein light chain binding"/>
    <property type="evidence" value="ECO:0007669"/>
    <property type="project" value="TreeGrafter"/>
</dbReference>
<keyword evidence="6" id="KW-0677">Repeat</keyword>
<dbReference type="PROSITE" id="PS50082">
    <property type="entry name" value="WD_REPEATS_2"/>
    <property type="match status" value="1"/>
</dbReference>
<keyword evidence="7" id="KW-0243">Dynein</keyword>
<evidence type="ECO:0000256" key="11">
    <source>
        <dbReference type="ARBA" id="ARBA00023273"/>
    </source>
</evidence>
<dbReference type="GO" id="GO:0036157">
    <property type="term" value="C:outer dynein arm"/>
    <property type="evidence" value="ECO:0007669"/>
    <property type="project" value="TreeGrafter"/>
</dbReference>
<evidence type="ECO:0000256" key="2">
    <source>
        <dbReference type="ARBA" id="ARBA00011059"/>
    </source>
</evidence>
<dbReference type="InterPro" id="IPR050687">
    <property type="entry name" value="Dynein_IC"/>
</dbReference>
<evidence type="ECO:0000256" key="12">
    <source>
        <dbReference type="PROSITE-ProRule" id="PRU00221"/>
    </source>
</evidence>
<evidence type="ECO:0000256" key="4">
    <source>
        <dbReference type="ARBA" id="ARBA00022574"/>
    </source>
</evidence>
<dbReference type="Pfam" id="PF00400">
    <property type="entry name" value="WD40"/>
    <property type="match status" value="2"/>
</dbReference>
<protein>
    <recommendedName>
        <fullName evidence="15">Dynein intermediate chain 2, axonemal</fullName>
    </recommendedName>
</protein>
<comment type="subcellular location">
    <subcellularLocation>
        <location evidence="1">Cytoplasm</location>
        <location evidence="1">Cytoskeleton</location>
        <location evidence="1">Cilium axoneme</location>
    </subcellularLocation>
</comment>
<evidence type="ECO:0000256" key="5">
    <source>
        <dbReference type="ARBA" id="ARBA00022701"/>
    </source>
</evidence>
<keyword evidence="8" id="KW-0969">Cilium</keyword>
<keyword evidence="14" id="KW-1185">Reference proteome</keyword>
<dbReference type="Proteomes" id="UP000792457">
    <property type="component" value="Unassembled WGS sequence"/>
</dbReference>
<dbReference type="EMBL" id="KZ309044">
    <property type="protein sequence ID" value="KAG8236580.1"/>
    <property type="molecule type" value="Genomic_DNA"/>
</dbReference>
<dbReference type="SMART" id="SM00320">
    <property type="entry name" value="WD40"/>
    <property type="match status" value="3"/>
</dbReference>
<evidence type="ECO:0000256" key="10">
    <source>
        <dbReference type="ARBA" id="ARBA00023212"/>
    </source>
</evidence>
<dbReference type="InterPro" id="IPR036322">
    <property type="entry name" value="WD40_repeat_dom_sf"/>
</dbReference>